<accession>A0A1V6S8G1</accession>
<dbReference type="Proteomes" id="UP000191342">
    <property type="component" value="Unassembled WGS sequence"/>
</dbReference>
<sequence length="114" mass="12184">MLFKPLIALNALAGAVAASPASQLHKGQADLEMFIQNEKPIAHQVSNTSSSADHFHAATTTAIAPYGGRRVIQSTFPPDYPTDITLTFEESDVEVYDNNVKMGAESAEVYDGTA</sequence>
<evidence type="ECO:0000313" key="2">
    <source>
        <dbReference type="EMBL" id="OQE10060.1"/>
    </source>
</evidence>
<comment type="caution">
    <text evidence="2">The sequence shown here is derived from an EMBL/GenBank/DDBJ whole genome shotgun (WGS) entry which is preliminary data.</text>
</comment>
<proteinExistence type="predicted"/>
<evidence type="ECO:0000313" key="3">
    <source>
        <dbReference type="Proteomes" id="UP000191342"/>
    </source>
</evidence>
<gene>
    <name evidence="2" type="ORF">PENFLA_c097G04508</name>
</gene>
<evidence type="ECO:0000256" key="1">
    <source>
        <dbReference type="SAM" id="SignalP"/>
    </source>
</evidence>
<keyword evidence="1" id="KW-0732">Signal</keyword>
<keyword evidence="3" id="KW-1185">Reference proteome</keyword>
<protein>
    <submittedName>
        <fullName evidence="2">Uncharacterized protein</fullName>
    </submittedName>
</protein>
<name>A0A1V6S8G1_9EURO</name>
<dbReference type="AlphaFoldDB" id="A0A1V6S8G1"/>
<feature type="chain" id="PRO_5010715137" evidence="1">
    <location>
        <begin position="19"/>
        <end position="114"/>
    </location>
</feature>
<reference evidence="3" key="1">
    <citation type="journal article" date="2017" name="Nat. Microbiol.">
        <title>Global analysis of biosynthetic gene clusters reveals vast potential of secondary metabolite production in Penicillium species.</title>
        <authorList>
            <person name="Nielsen J.C."/>
            <person name="Grijseels S."/>
            <person name="Prigent S."/>
            <person name="Ji B."/>
            <person name="Dainat J."/>
            <person name="Nielsen K.F."/>
            <person name="Frisvad J.C."/>
            <person name="Workman M."/>
            <person name="Nielsen J."/>
        </authorList>
    </citation>
    <scope>NUCLEOTIDE SEQUENCE [LARGE SCALE GENOMIC DNA]</scope>
    <source>
        <strain evidence="3">IBT 14082</strain>
    </source>
</reference>
<feature type="signal peptide" evidence="1">
    <location>
        <begin position="1"/>
        <end position="18"/>
    </location>
</feature>
<organism evidence="2 3">
    <name type="scientific">Penicillium flavigenum</name>
    <dbReference type="NCBI Taxonomy" id="254877"/>
    <lineage>
        <taxon>Eukaryota</taxon>
        <taxon>Fungi</taxon>
        <taxon>Dikarya</taxon>
        <taxon>Ascomycota</taxon>
        <taxon>Pezizomycotina</taxon>
        <taxon>Eurotiomycetes</taxon>
        <taxon>Eurotiomycetidae</taxon>
        <taxon>Eurotiales</taxon>
        <taxon>Aspergillaceae</taxon>
        <taxon>Penicillium</taxon>
    </lineage>
</organism>
<dbReference type="EMBL" id="MLQL01000097">
    <property type="protein sequence ID" value="OQE10060.1"/>
    <property type="molecule type" value="Genomic_DNA"/>
</dbReference>